<organism evidence="1 2">
    <name type="scientific">Rhodococcus oxybenzonivorans</name>
    <dbReference type="NCBI Taxonomy" id="1990687"/>
    <lineage>
        <taxon>Bacteria</taxon>
        <taxon>Bacillati</taxon>
        <taxon>Actinomycetota</taxon>
        <taxon>Actinomycetes</taxon>
        <taxon>Mycobacteriales</taxon>
        <taxon>Nocardiaceae</taxon>
        <taxon>Rhodococcus</taxon>
    </lineage>
</organism>
<gene>
    <name evidence="1" type="ORF">CBI38_15570</name>
</gene>
<dbReference type="InterPro" id="IPR010296">
    <property type="entry name" value="DUF899_thioredox"/>
</dbReference>
<protein>
    <recommendedName>
        <fullName evidence="3">CalU12 protein</fullName>
    </recommendedName>
</protein>
<keyword evidence="2" id="KW-1185">Reference proteome</keyword>
<evidence type="ECO:0000313" key="2">
    <source>
        <dbReference type="Proteomes" id="UP000245711"/>
    </source>
</evidence>
<dbReference type="AlphaFoldDB" id="A0A2S2BW30"/>
<evidence type="ECO:0008006" key="3">
    <source>
        <dbReference type="Google" id="ProtNLM"/>
    </source>
</evidence>
<dbReference type="Proteomes" id="UP000245711">
    <property type="component" value="Chromosome"/>
</dbReference>
<dbReference type="EMBL" id="CP021354">
    <property type="protein sequence ID" value="AWK72764.1"/>
    <property type="molecule type" value="Genomic_DNA"/>
</dbReference>
<dbReference type="RefSeq" id="WP_109330154.1">
    <property type="nucleotide sequence ID" value="NZ_CP021354.1"/>
</dbReference>
<name>A0A2S2BW30_9NOCA</name>
<evidence type="ECO:0000313" key="1">
    <source>
        <dbReference type="EMBL" id="AWK72764.1"/>
    </source>
</evidence>
<sequence>MTASDPQVTTREQWLIARRELLAQEKELTRHRDRVNAARRALPMVEITKKYVFDGPHGKVELEDLFDGRSQLLIYHFMFEPDADEGCPSCSFTMDNVGDLRHLYARDTSFAAVSRAPLLALERYRQRMGWALPWYSSHGSDFNYDFHVTLDAAVAPVEYNYKDQVELERMNPAWKGWSGEEHGVTAFLRHGDRIFHTYSGYARSTETLLGTYQWLDLTARGRQEDWEQQPRRGDDPAMSWLRRHDEYEADVIAGSKSAE</sequence>
<dbReference type="OrthoDB" id="4721017at2"/>
<dbReference type="Pfam" id="PF05988">
    <property type="entry name" value="DUF899"/>
    <property type="match status" value="1"/>
</dbReference>
<reference evidence="1 2" key="1">
    <citation type="submission" date="2017-05" db="EMBL/GenBank/DDBJ databases">
        <title>Isolation of Rhodococcus sp. S2-17 biodegrading of BP-3.</title>
        <authorList>
            <person name="Lee Y."/>
            <person name="Kim K.H."/>
            <person name="Chun B.H."/>
            <person name="Jung H.S."/>
            <person name="Jeon C.O."/>
        </authorList>
    </citation>
    <scope>NUCLEOTIDE SEQUENCE [LARGE SCALE GENOMIC DNA]</scope>
    <source>
        <strain evidence="1 2">S2-17</strain>
    </source>
</reference>
<accession>A0A2S2BW30</accession>
<proteinExistence type="predicted"/>
<dbReference type="KEGG" id="roz:CBI38_15570"/>